<evidence type="ECO:0000313" key="1">
    <source>
        <dbReference type="EMBL" id="EAZ93598.1"/>
    </source>
</evidence>
<dbReference type="EMBL" id="AAXW01000002">
    <property type="protein sequence ID" value="EAZ93598.1"/>
    <property type="molecule type" value="Genomic_DNA"/>
</dbReference>
<proteinExistence type="predicted"/>
<reference evidence="1 2" key="1">
    <citation type="submission" date="2007-03" db="EMBL/GenBank/DDBJ databases">
        <authorList>
            <person name="Stal L."/>
            <person name="Ferriera S."/>
            <person name="Johnson J."/>
            <person name="Kravitz S."/>
            <person name="Beeson K."/>
            <person name="Sutton G."/>
            <person name="Rogers Y.-H."/>
            <person name="Friedman R."/>
            <person name="Frazier M."/>
            <person name="Venter J.C."/>
        </authorList>
    </citation>
    <scope>NUCLEOTIDE SEQUENCE [LARGE SCALE GENOMIC DNA]</scope>
    <source>
        <strain evidence="1 2">CCY0110</strain>
    </source>
</reference>
<name>A3IIG6_9CHRO</name>
<sequence length="25" mass="2862">MISDFVKTAIVRFHIVLGILQLGQY</sequence>
<gene>
    <name evidence="1" type="ORF">CY0110_17422</name>
</gene>
<organism evidence="1 2">
    <name type="scientific">Crocosphaera chwakensis CCY0110</name>
    <dbReference type="NCBI Taxonomy" id="391612"/>
    <lineage>
        <taxon>Bacteria</taxon>
        <taxon>Bacillati</taxon>
        <taxon>Cyanobacteriota</taxon>
        <taxon>Cyanophyceae</taxon>
        <taxon>Oscillatoriophycideae</taxon>
        <taxon>Chroococcales</taxon>
        <taxon>Aphanothecaceae</taxon>
        <taxon>Crocosphaera</taxon>
        <taxon>Crocosphaera chwakensis</taxon>
    </lineage>
</organism>
<comment type="caution">
    <text evidence="1">The sequence shown here is derived from an EMBL/GenBank/DDBJ whole genome shotgun (WGS) entry which is preliminary data.</text>
</comment>
<evidence type="ECO:0000313" key="2">
    <source>
        <dbReference type="Proteomes" id="UP000003781"/>
    </source>
</evidence>
<protein>
    <submittedName>
        <fullName evidence="1">Uncharacterized protein</fullName>
    </submittedName>
</protein>
<dbReference type="AlphaFoldDB" id="A3IIG6"/>
<dbReference type="Proteomes" id="UP000003781">
    <property type="component" value="Unassembled WGS sequence"/>
</dbReference>
<keyword evidence="2" id="KW-1185">Reference proteome</keyword>
<accession>A3IIG6</accession>